<gene>
    <name evidence="1" type="ORF">K0M31_008417</name>
</gene>
<dbReference type="AlphaFoldDB" id="A0AA40FRS5"/>
<sequence>MFASSRFPLKDQPKELEESAYRGLLILLPPGESTRGSDELLSQSGAVSNGAAMSPQPHHAADNNNDAKKVGLFSNLLLEVTDSLQFLSTNLAKLQRFEIVPKILVERRKKKWFASSVSFVDQPCRQRREKNWFPLVAEGEKRGEVGDADVVEGGSGKYLLLSVTRDGGRYEKMSEV</sequence>
<accession>A0AA40FRS5</accession>
<organism evidence="1 2">
    <name type="scientific">Melipona bicolor</name>
    <dbReference type="NCBI Taxonomy" id="60889"/>
    <lineage>
        <taxon>Eukaryota</taxon>
        <taxon>Metazoa</taxon>
        <taxon>Ecdysozoa</taxon>
        <taxon>Arthropoda</taxon>
        <taxon>Hexapoda</taxon>
        <taxon>Insecta</taxon>
        <taxon>Pterygota</taxon>
        <taxon>Neoptera</taxon>
        <taxon>Endopterygota</taxon>
        <taxon>Hymenoptera</taxon>
        <taxon>Apocrita</taxon>
        <taxon>Aculeata</taxon>
        <taxon>Apoidea</taxon>
        <taxon>Anthophila</taxon>
        <taxon>Apidae</taxon>
        <taxon>Melipona</taxon>
    </lineage>
</organism>
<evidence type="ECO:0000313" key="1">
    <source>
        <dbReference type="EMBL" id="KAK1123720.1"/>
    </source>
</evidence>
<reference evidence="1" key="1">
    <citation type="submission" date="2021-10" db="EMBL/GenBank/DDBJ databases">
        <title>Melipona bicolor Genome sequencing and assembly.</title>
        <authorList>
            <person name="Araujo N.S."/>
            <person name="Arias M.C."/>
        </authorList>
    </citation>
    <scope>NUCLEOTIDE SEQUENCE</scope>
    <source>
        <strain evidence="1">USP_2M_L1-L4_2017</strain>
        <tissue evidence="1">Whole body</tissue>
    </source>
</reference>
<dbReference type="Proteomes" id="UP001177670">
    <property type="component" value="Unassembled WGS sequence"/>
</dbReference>
<comment type="caution">
    <text evidence="1">The sequence shown here is derived from an EMBL/GenBank/DDBJ whole genome shotgun (WGS) entry which is preliminary data.</text>
</comment>
<evidence type="ECO:0000313" key="2">
    <source>
        <dbReference type="Proteomes" id="UP001177670"/>
    </source>
</evidence>
<protein>
    <submittedName>
        <fullName evidence="1">Uncharacterized protein</fullName>
    </submittedName>
</protein>
<keyword evidence="2" id="KW-1185">Reference proteome</keyword>
<proteinExistence type="predicted"/>
<dbReference type="EMBL" id="JAHYIQ010000020">
    <property type="protein sequence ID" value="KAK1123720.1"/>
    <property type="molecule type" value="Genomic_DNA"/>
</dbReference>
<name>A0AA40FRS5_9HYME</name>